<proteinExistence type="predicted"/>
<dbReference type="EMBL" id="IACK01122341">
    <property type="protein sequence ID" value="LAA88186.1"/>
    <property type="molecule type" value="Transcribed_RNA"/>
</dbReference>
<dbReference type="EMBL" id="IACK01122340">
    <property type="protein sequence ID" value="LAA88184.1"/>
    <property type="molecule type" value="Transcribed_RNA"/>
</dbReference>
<sequence length="124" mass="13585">MGSISGKTIYVSCMDICCLIYIPDYSGPKNMRYFITTIVHKSCETIEPTEKSILKSCLTPRQRACLSKTLCSVSCPESFGICAFQPTVSLLWNILGVELCTSGKLLRLTNTGLCCGQQLLSISD</sequence>
<name>A0A2D4IVU1_MICLE</name>
<reference evidence="1" key="2">
    <citation type="submission" date="2017-11" db="EMBL/GenBank/DDBJ databases">
        <title>Coralsnake Venomics: Analyses of Venom Gland Transcriptomes and Proteomes of Six Brazilian Taxa.</title>
        <authorList>
            <person name="Aird S.D."/>
            <person name="Jorge da Silva N."/>
            <person name="Qiu L."/>
            <person name="Villar-Briones A."/>
            <person name="Aparecida-Saddi V."/>
            <person name="Campos-Telles M.P."/>
            <person name="Grau M."/>
            <person name="Mikheyev A.S."/>
        </authorList>
    </citation>
    <scope>NUCLEOTIDE SEQUENCE</scope>
    <source>
        <tissue evidence="1">Venom_gland</tissue>
    </source>
</reference>
<protein>
    <submittedName>
        <fullName evidence="1">Uncharacterized protein</fullName>
    </submittedName>
</protein>
<organism evidence="1">
    <name type="scientific">Micrurus lemniscatus lemniscatus</name>
    <dbReference type="NCBI Taxonomy" id="129467"/>
    <lineage>
        <taxon>Eukaryota</taxon>
        <taxon>Metazoa</taxon>
        <taxon>Chordata</taxon>
        <taxon>Craniata</taxon>
        <taxon>Vertebrata</taxon>
        <taxon>Euteleostomi</taxon>
        <taxon>Lepidosauria</taxon>
        <taxon>Squamata</taxon>
        <taxon>Bifurcata</taxon>
        <taxon>Unidentata</taxon>
        <taxon>Episquamata</taxon>
        <taxon>Toxicofera</taxon>
        <taxon>Serpentes</taxon>
        <taxon>Colubroidea</taxon>
        <taxon>Elapidae</taxon>
        <taxon>Elapinae</taxon>
        <taxon>Micrurus</taxon>
    </lineage>
</organism>
<accession>A0A2D4IVU1</accession>
<evidence type="ECO:0000313" key="1">
    <source>
        <dbReference type="EMBL" id="LAA88184.1"/>
    </source>
</evidence>
<reference evidence="1" key="1">
    <citation type="submission" date="2017-07" db="EMBL/GenBank/DDBJ databases">
        <authorList>
            <person name="Mikheyev A."/>
            <person name="Grau M."/>
        </authorList>
    </citation>
    <scope>NUCLEOTIDE SEQUENCE</scope>
    <source>
        <tissue evidence="1">Venom_gland</tissue>
    </source>
</reference>
<dbReference type="AlphaFoldDB" id="A0A2D4IVU1"/>